<evidence type="ECO:0000313" key="2">
    <source>
        <dbReference type="Proteomes" id="UP000255367"/>
    </source>
</evidence>
<protein>
    <submittedName>
        <fullName evidence="1">Uncharacterized protein</fullName>
    </submittedName>
</protein>
<dbReference type="SUPFAM" id="SSF54637">
    <property type="entry name" value="Thioesterase/thiol ester dehydrase-isomerase"/>
    <property type="match status" value="1"/>
</dbReference>
<proteinExistence type="predicted"/>
<evidence type="ECO:0000313" key="1">
    <source>
        <dbReference type="EMBL" id="SUP39642.1"/>
    </source>
</evidence>
<sequence length="179" mass="20820">MRELFRGLIEADKELPRTMVIAQLHWRRLAAPAHYEQVKQKREWYETTLARGETELRAVLKALAPTKLPIAPKLSVHPVVIPKQVTPWHIFSRVEILDFVTEVKDENSIHQQEKAVVPGCLVLERLYQYITVELGETVDTMSVRFRRPTFVDEMVSIIEERSCIQGYTAERTVFTCTWS</sequence>
<dbReference type="InterPro" id="IPR029069">
    <property type="entry name" value="HotDog_dom_sf"/>
</dbReference>
<gene>
    <name evidence="1" type="ORF">NCTC12020_00102</name>
</gene>
<dbReference type="Proteomes" id="UP000255367">
    <property type="component" value="Unassembled WGS sequence"/>
</dbReference>
<organism evidence="1 2">
    <name type="scientific">Veillonella criceti</name>
    <dbReference type="NCBI Taxonomy" id="103891"/>
    <lineage>
        <taxon>Bacteria</taxon>
        <taxon>Bacillati</taxon>
        <taxon>Bacillota</taxon>
        <taxon>Negativicutes</taxon>
        <taxon>Veillonellales</taxon>
        <taxon>Veillonellaceae</taxon>
        <taxon>Veillonella</taxon>
    </lineage>
</organism>
<dbReference type="RefSeq" id="WP_115309386.1">
    <property type="nucleotide sequence ID" value="NZ_UHIO01000001.1"/>
</dbReference>
<dbReference type="AlphaFoldDB" id="A0A380NFB8"/>
<name>A0A380NFB8_9FIRM</name>
<keyword evidence="2" id="KW-1185">Reference proteome</keyword>
<dbReference type="EMBL" id="UHIO01000001">
    <property type="protein sequence ID" value="SUP39642.1"/>
    <property type="molecule type" value="Genomic_DNA"/>
</dbReference>
<reference evidence="1 2" key="1">
    <citation type="submission" date="2018-06" db="EMBL/GenBank/DDBJ databases">
        <authorList>
            <consortium name="Pathogen Informatics"/>
            <person name="Doyle S."/>
        </authorList>
    </citation>
    <scope>NUCLEOTIDE SEQUENCE [LARGE SCALE GENOMIC DNA]</scope>
    <source>
        <strain evidence="1 2">NCTC12020</strain>
    </source>
</reference>
<dbReference type="OrthoDB" id="2063512at2"/>
<accession>A0A380NFB8</accession>